<dbReference type="PANTHER" id="PTHR47926">
    <property type="entry name" value="PENTATRICOPEPTIDE REPEAT-CONTAINING PROTEIN"/>
    <property type="match status" value="1"/>
</dbReference>
<evidence type="ECO:0000313" key="3">
    <source>
        <dbReference type="EMBL" id="KAB2609271.1"/>
    </source>
</evidence>
<dbReference type="Pfam" id="PF13041">
    <property type="entry name" value="PPR_2"/>
    <property type="match status" value="3"/>
</dbReference>
<dbReference type="InterPro" id="IPR046960">
    <property type="entry name" value="PPR_At4g14850-like_plant"/>
</dbReference>
<reference evidence="3 4" key="3">
    <citation type="submission" date="2019-11" db="EMBL/GenBank/DDBJ databases">
        <title>A de novo genome assembly of a pear dwarfing rootstock.</title>
        <authorList>
            <person name="Wang F."/>
            <person name="Wang J."/>
            <person name="Li S."/>
            <person name="Zhang Y."/>
            <person name="Fang M."/>
            <person name="Ma L."/>
            <person name="Zhao Y."/>
            <person name="Jiang S."/>
        </authorList>
    </citation>
    <scope>NUCLEOTIDE SEQUENCE [LARGE SCALE GENOMIC DNA]</scope>
    <source>
        <strain evidence="3">S2</strain>
        <tissue evidence="3">Leaf</tissue>
    </source>
</reference>
<feature type="repeat" description="PPR" evidence="2">
    <location>
        <begin position="50"/>
        <end position="84"/>
    </location>
</feature>
<organism evidence="3 4">
    <name type="scientific">Pyrus ussuriensis x Pyrus communis</name>
    <dbReference type="NCBI Taxonomy" id="2448454"/>
    <lineage>
        <taxon>Eukaryota</taxon>
        <taxon>Viridiplantae</taxon>
        <taxon>Streptophyta</taxon>
        <taxon>Embryophyta</taxon>
        <taxon>Tracheophyta</taxon>
        <taxon>Spermatophyta</taxon>
        <taxon>Magnoliopsida</taxon>
        <taxon>eudicotyledons</taxon>
        <taxon>Gunneridae</taxon>
        <taxon>Pentapetalae</taxon>
        <taxon>rosids</taxon>
        <taxon>fabids</taxon>
        <taxon>Rosales</taxon>
        <taxon>Rosaceae</taxon>
        <taxon>Amygdaloideae</taxon>
        <taxon>Maleae</taxon>
        <taxon>Pyrus</taxon>
    </lineage>
</organism>
<dbReference type="OrthoDB" id="185373at2759"/>
<dbReference type="FunFam" id="1.25.40.10:FF:000242">
    <property type="entry name" value="Pentatricopeptide repeat-containing protein"/>
    <property type="match status" value="1"/>
</dbReference>
<dbReference type="InterPro" id="IPR011990">
    <property type="entry name" value="TPR-like_helical_dom_sf"/>
</dbReference>
<feature type="repeat" description="PPR" evidence="2">
    <location>
        <begin position="283"/>
        <end position="317"/>
    </location>
</feature>
<dbReference type="InterPro" id="IPR002885">
    <property type="entry name" value="PPR_rpt"/>
</dbReference>
<reference evidence="3 4" key="1">
    <citation type="submission" date="2019-09" db="EMBL/GenBank/DDBJ databases">
        <authorList>
            <person name="Ou C."/>
        </authorList>
    </citation>
    <scope>NUCLEOTIDE SEQUENCE [LARGE SCALE GENOMIC DNA]</scope>
    <source>
        <strain evidence="3">S2</strain>
        <tissue evidence="3">Leaf</tissue>
    </source>
</reference>
<evidence type="ECO:0000256" key="1">
    <source>
        <dbReference type="ARBA" id="ARBA00022737"/>
    </source>
</evidence>
<dbReference type="InterPro" id="IPR046848">
    <property type="entry name" value="E_motif"/>
</dbReference>
<dbReference type="PANTHER" id="PTHR47926:SF458">
    <property type="entry name" value="PENTATRICOPEPTIDE REPEAT-CONTAINING PROTEIN"/>
    <property type="match status" value="1"/>
</dbReference>
<dbReference type="Pfam" id="PF20431">
    <property type="entry name" value="E_motif"/>
    <property type="match status" value="1"/>
</dbReference>
<dbReference type="GO" id="GO:0003723">
    <property type="term" value="F:RNA binding"/>
    <property type="evidence" value="ECO:0007669"/>
    <property type="project" value="InterPro"/>
</dbReference>
<keyword evidence="1" id="KW-0677">Repeat</keyword>
<keyword evidence="4" id="KW-1185">Reference proteome</keyword>
<dbReference type="FunFam" id="1.25.40.10:FF:000031">
    <property type="entry name" value="Pentatricopeptide repeat-containing protein mitochondrial"/>
    <property type="match status" value="1"/>
</dbReference>
<proteinExistence type="predicted"/>
<feature type="repeat" description="PPR" evidence="2">
    <location>
        <begin position="151"/>
        <end position="181"/>
    </location>
</feature>
<reference evidence="4" key="2">
    <citation type="submission" date="2019-10" db="EMBL/GenBank/DDBJ databases">
        <title>A de novo genome assembly of a pear dwarfing rootstock.</title>
        <authorList>
            <person name="Wang F."/>
            <person name="Wang J."/>
            <person name="Li S."/>
            <person name="Zhang Y."/>
            <person name="Fang M."/>
            <person name="Ma L."/>
            <person name="Zhao Y."/>
            <person name="Jiang S."/>
        </authorList>
    </citation>
    <scope>NUCLEOTIDE SEQUENCE [LARGE SCALE GENOMIC DNA]</scope>
</reference>
<name>A0A5N5G6A1_9ROSA</name>
<comment type="caution">
    <text evidence="3">The sequence shown here is derived from an EMBL/GenBank/DDBJ whole genome shotgun (WGS) entry which is preliminary data.</text>
</comment>
<dbReference type="Proteomes" id="UP000327157">
    <property type="component" value="Chromosome 14"/>
</dbReference>
<feature type="repeat" description="PPR" evidence="2">
    <location>
        <begin position="182"/>
        <end position="216"/>
    </location>
</feature>
<dbReference type="NCBIfam" id="TIGR00756">
    <property type="entry name" value="PPR"/>
    <property type="match status" value="4"/>
</dbReference>
<dbReference type="Pfam" id="PF01535">
    <property type="entry name" value="PPR"/>
    <property type="match status" value="4"/>
</dbReference>
<evidence type="ECO:0000256" key="2">
    <source>
        <dbReference type="PROSITE-ProRule" id="PRU00708"/>
    </source>
</evidence>
<accession>A0A5N5G6A1</accession>
<gene>
    <name evidence="3" type="ORF">D8674_012439</name>
</gene>
<dbReference type="AlphaFoldDB" id="A0A5N5G6A1"/>
<dbReference type="GO" id="GO:0009451">
    <property type="term" value="P:RNA modification"/>
    <property type="evidence" value="ECO:0007669"/>
    <property type="project" value="InterPro"/>
</dbReference>
<dbReference type="Gene3D" id="1.25.40.10">
    <property type="entry name" value="Tetratricopeptide repeat domain"/>
    <property type="match status" value="4"/>
</dbReference>
<dbReference type="EMBL" id="SMOL01000553">
    <property type="protein sequence ID" value="KAB2609271.1"/>
    <property type="molecule type" value="Genomic_DNA"/>
</dbReference>
<dbReference type="GO" id="GO:0008270">
    <property type="term" value="F:zinc ion binding"/>
    <property type="evidence" value="ECO:0007669"/>
    <property type="project" value="InterPro"/>
</dbReference>
<protein>
    <submittedName>
        <fullName evidence="3">Pentatricopeptide repeat-containing protein</fullName>
    </submittedName>
</protein>
<dbReference type="PROSITE" id="PS51375">
    <property type="entry name" value="PPR"/>
    <property type="match status" value="4"/>
</dbReference>
<evidence type="ECO:0000313" key="4">
    <source>
        <dbReference type="Proteomes" id="UP000327157"/>
    </source>
</evidence>
<sequence length="523" mass="58617">MDYALSIFHNVDEPDSLACNIMIRSLIYQHSPLGAILLFKKMRENSAEPDEFTFSSVLKACSRLRALREGEQIHAHIVKCGFKVNGFTENTMILMYASCGELDVARRVFDGLPERALMAWNSMMGACGRLANLELGEWIGEYIEANGLKGNIALVTSLVDMYAKCGQVDTARRLFDRMDRRHNVAWSAMISGYSQADRCREALGLFHDMQKANVDPNEVTLVSVLWSCAVLGALETGKWVEFYIKKKKMKLTVTLGTTLIDFYAKCGCVDSSIEAFNRMPAVNVISWTVLIQGLASNGQGMRALEYFQLMQEKNIKPNDVTFIAILSACGHTGLVDEGRNLFTRMSRDFRIEPRIEHYGSMVDILGRAGLIEEAYQFIKNMPIQPNVVVWRTLLASCRAQKNVEIGEESLKHITTFETPHSREYILLSNIYASVGRTDDALRVGYQMREKGIEKAPGYVPNTADARLDAEDDDKEASVSHHSEKLAMAFGLNRTAPGTTLRISKNLKSLYGLSQRNEDDIEGI</sequence>